<organism evidence="1 2">
    <name type="scientific">Pleurodeles waltl</name>
    <name type="common">Iberian ribbed newt</name>
    <dbReference type="NCBI Taxonomy" id="8319"/>
    <lineage>
        <taxon>Eukaryota</taxon>
        <taxon>Metazoa</taxon>
        <taxon>Chordata</taxon>
        <taxon>Craniata</taxon>
        <taxon>Vertebrata</taxon>
        <taxon>Euteleostomi</taxon>
        <taxon>Amphibia</taxon>
        <taxon>Batrachia</taxon>
        <taxon>Caudata</taxon>
        <taxon>Salamandroidea</taxon>
        <taxon>Salamandridae</taxon>
        <taxon>Pleurodelinae</taxon>
        <taxon>Pleurodeles</taxon>
    </lineage>
</organism>
<comment type="caution">
    <text evidence="1">The sequence shown here is derived from an EMBL/GenBank/DDBJ whole genome shotgun (WGS) entry which is preliminary data.</text>
</comment>
<dbReference type="AlphaFoldDB" id="A0AAV7WE70"/>
<dbReference type="Proteomes" id="UP001066276">
    <property type="component" value="Chromosome 1_2"/>
</dbReference>
<gene>
    <name evidence="1" type="ORF">NDU88_006642</name>
</gene>
<evidence type="ECO:0000313" key="2">
    <source>
        <dbReference type="Proteomes" id="UP001066276"/>
    </source>
</evidence>
<reference evidence="1" key="1">
    <citation type="journal article" date="2022" name="bioRxiv">
        <title>Sequencing and chromosome-scale assembly of the giantPleurodeles waltlgenome.</title>
        <authorList>
            <person name="Brown T."/>
            <person name="Elewa A."/>
            <person name="Iarovenko S."/>
            <person name="Subramanian E."/>
            <person name="Araus A.J."/>
            <person name="Petzold A."/>
            <person name="Susuki M."/>
            <person name="Suzuki K.-i.T."/>
            <person name="Hayashi T."/>
            <person name="Toyoda A."/>
            <person name="Oliveira C."/>
            <person name="Osipova E."/>
            <person name="Leigh N.D."/>
            <person name="Simon A."/>
            <person name="Yun M.H."/>
        </authorList>
    </citation>
    <scope>NUCLEOTIDE SEQUENCE</scope>
    <source>
        <strain evidence="1">20211129_DDA</strain>
        <tissue evidence="1">Liver</tissue>
    </source>
</reference>
<evidence type="ECO:0000313" key="1">
    <source>
        <dbReference type="EMBL" id="KAJ1211281.1"/>
    </source>
</evidence>
<keyword evidence="2" id="KW-1185">Reference proteome</keyword>
<proteinExistence type="predicted"/>
<dbReference type="EMBL" id="JANPWB010000002">
    <property type="protein sequence ID" value="KAJ1211281.1"/>
    <property type="molecule type" value="Genomic_DNA"/>
</dbReference>
<sequence length="90" mass="10202">MRISCLLQEWLRCLNYAADSARTHAAADSSGRLLPWLTCQECSSTEILALHSAAGPLLHTQQEIHDELKHHYTLLYQSTVSADLEDWMSF</sequence>
<accession>A0AAV7WE70</accession>
<name>A0AAV7WE70_PLEWA</name>
<protein>
    <submittedName>
        <fullName evidence="1">Uncharacterized protein</fullName>
    </submittedName>
</protein>